<proteinExistence type="predicted"/>
<dbReference type="AlphaFoldDB" id="X1HQ00"/>
<organism evidence="3">
    <name type="scientific">marine sediment metagenome</name>
    <dbReference type="NCBI Taxonomy" id="412755"/>
    <lineage>
        <taxon>unclassified sequences</taxon>
        <taxon>metagenomes</taxon>
        <taxon>ecological metagenomes</taxon>
    </lineage>
</organism>
<evidence type="ECO:0000256" key="1">
    <source>
        <dbReference type="SAM" id="Phobius"/>
    </source>
</evidence>
<keyword evidence="1" id="KW-0472">Membrane</keyword>
<protein>
    <submittedName>
        <fullName evidence="3">Uncharacterized protein</fullName>
    </submittedName>
</protein>
<sequence>MINAFFKEKYFIISYNYRRTAKGLKLTLYGLIKVLLFYFILIEKASTEGRIVE</sequence>
<name>X1HQ00_9ZZZZ</name>
<comment type="caution">
    <text evidence="3">The sequence shown here is derived from an EMBL/GenBank/DDBJ whole genome shotgun (WGS) entry which is preliminary data.</text>
</comment>
<keyword evidence="1" id="KW-0812">Transmembrane</keyword>
<evidence type="ECO:0000313" key="3">
    <source>
        <dbReference type="EMBL" id="GAH59120.1"/>
    </source>
</evidence>
<keyword evidence="1" id="KW-1133">Transmembrane helix</keyword>
<feature type="transmembrane region" description="Helical" evidence="1">
    <location>
        <begin position="26"/>
        <end position="42"/>
    </location>
</feature>
<gene>
    <name evidence="2" type="ORF">S01H4_51904</name>
    <name evidence="3" type="ORF">S03H2_34879</name>
</gene>
<dbReference type="EMBL" id="BARU01021305">
    <property type="protein sequence ID" value="GAH59120.1"/>
    <property type="molecule type" value="Genomic_DNA"/>
</dbReference>
<accession>X1HQ00</accession>
<reference evidence="3" key="1">
    <citation type="journal article" date="2014" name="Front. Microbiol.">
        <title>High frequency of phylogenetically diverse reductive dehalogenase-homologous genes in deep subseafloor sedimentary metagenomes.</title>
        <authorList>
            <person name="Kawai M."/>
            <person name="Futagami T."/>
            <person name="Toyoda A."/>
            <person name="Takaki Y."/>
            <person name="Nishi S."/>
            <person name="Hori S."/>
            <person name="Arai W."/>
            <person name="Tsubouchi T."/>
            <person name="Morono Y."/>
            <person name="Uchiyama I."/>
            <person name="Ito T."/>
            <person name="Fujiyama A."/>
            <person name="Inagaki F."/>
            <person name="Takami H."/>
        </authorList>
    </citation>
    <scope>NUCLEOTIDE SEQUENCE</scope>
    <source>
        <strain evidence="3">Expedition CK06-06</strain>
    </source>
</reference>
<dbReference type="EMBL" id="BART01029608">
    <property type="protein sequence ID" value="GAH08741.1"/>
    <property type="molecule type" value="Genomic_DNA"/>
</dbReference>
<evidence type="ECO:0000313" key="2">
    <source>
        <dbReference type="EMBL" id="GAH08741.1"/>
    </source>
</evidence>